<sequence length="205" mass="23988">MVPEEMSQIDQDKLAVLQNENIQIELLREQVKDRAELIEWWREKPEGSETSRFETLIRRPMSDNIKKIRDFLRGKFERNVAEKNHPKFTGFLKDAEDLLKKAREVNSKSPLSNEADVLAYALYEAEPAVHTILETLEKCFDDDRIPSEQNDYTATGSYIHSFGDTNRFTKPEDFNKSANEFLANLLDFYGQKMRIHAKYLAKPKR</sequence>
<dbReference type="Proteomes" id="UP000034154">
    <property type="component" value="Unassembled WGS sequence"/>
</dbReference>
<evidence type="ECO:0000313" key="1">
    <source>
        <dbReference type="EMBL" id="KKT70102.1"/>
    </source>
</evidence>
<evidence type="ECO:0000313" key="2">
    <source>
        <dbReference type="Proteomes" id="UP000034154"/>
    </source>
</evidence>
<gene>
    <name evidence="1" type="ORF">UW63_C0036G0008</name>
</gene>
<protein>
    <submittedName>
        <fullName evidence="1">Uncharacterized protein</fullName>
    </submittedName>
</protein>
<proteinExistence type="predicted"/>
<comment type="caution">
    <text evidence="1">The sequence shown here is derived from an EMBL/GenBank/DDBJ whole genome shotgun (WGS) entry which is preliminary data.</text>
</comment>
<organism evidence="1 2">
    <name type="scientific">Candidatus Uhrbacteria bacterium GW2011_GWF2_44_350</name>
    <dbReference type="NCBI Taxonomy" id="1619000"/>
    <lineage>
        <taxon>Bacteria</taxon>
        <taxon>Candidatus Uhriibacteriota</taxon>
    </lineage>
</organism>
<accession>A0A0G1LN07</accession>
<dbReference type="EMBL" id="LCJB01000036">
    <property type="protein sequence ID" value="KKT70102.1"/>
    <property type="molecule type" value="Genomic_DNA"/>
</dbReference>
<reference evidence="1 2" key="1">
    <citation type="journal article" date="2015" name="Nature">
        <title>rRNA introns, odd ribosomes, and small enigmatic genomes across a large radiation of phyla.</title>
        <authorList>
            <person name="Brown C.T."/>
            <person name="Hug L.A."/>
            <person name="Thomas B.C."/>
            <person name="Sharon I."/>
            <person name="Castelle C.J."/>
            <person name="Singh A."/>
            <person name="Wilkins M.J."/>
            <person name="Williams K.H."/>
            <person name="Banfield J.F."/>
        </authorList>
    </citation>
    <scope>NUCLEOTIDE SEQUENCE [LARGE SCALE GENOMIC DNA]</scope>
</reference>
<dbReference type="AlphaFoldDB" id="A0A0G1LN07"/>
<name>A0A0G1LN07_9BACT</name>